<gene>
    <name evidence="1" type="ordered locus">TC41_2027</name>
</gene>
<dbReference type="EMBL" id="CP002902">
    <property type="protein sequence ID" value="AEJ43939.1"/>
    <property type="molecule type" value="Genomic_DNA"/>
</dbReference>
<reference evidence="1 2" key="1">
    <citation type="journal article" date="2011" name="J. Bacteriol.">
        <title>Complete Genome Sequence of Alicyclobacillus acidocaldarius Strain Tc-4-1.</title>
        <authorList>
            <person name="Chen Y."/>
            <person name="He Y."/>
            <person name="Zhang B."/>
            <person name="Yang J."/>
            <person name="Li W."/>
            <person name="Dong Z."/>
            <person name="Hu S."/>
        </authorList>
    </citation>
    <scope>NUCLEOTIDE SEQUENCE [LARGE SCALE GENOMIC DNA]</scope>
    <source>
        <strain evidence="1 2">Tc-4-1</strain>
    </source>
</reference>
<proteinExistence type="predicted"/>
<dbReference type="STRING" id="1048834.TC41_2027"/>
<dbReference type="Proteomes" id="UP000000292">
    <property type="component" value="Chromosome"/>
</dbReference>
<dbReference type="AlphaFoldDB" id="F8IEP3"/>
<dbReference type="HOGENOM" id="CLU_3094804_0_0_9"/>
<protein>
    <submittedName>
        <fullName evidence="1">Uncharacterized protein</fullName>
    </submittedName>
</protein>
<reference evidence="2" key="2">
    <citation type="submission" date="2011-06" db="EMBL/GenBank/DDBJ databases">
        <title>The complete genome sequence of Alicyclobacillus acidocaldarius sp. Tc-4-1.</title>
        <authorList>
            <person name="Chen Y."/>
            <person name="He Y."/>
            <person name="Dong Z."/>
            <person name="Hu S."/>
        </authorList>
    </citation>
    <scope>NUCLEOTIDE SEQUENCE [LARGE SCALE GENOMIC DNA]</scope>
    <source>
        <strain evidence="2">Tc-4-1</strain>
    </source>
</reference>
<organism evidence="1 2">
    <name type="scientific">Alicyclobacillus acidocaldarius (strain Tc-4-1)</name>
    <name type="common">Bacillus acidocaldarius</name>
    <dbReference type="NCBI Taxonomy" id="1048834"/>
    <lineage>
        <taxon>Bacteria</taxon>
        <taxon>Bacillati</taxon>
        <taxon>Bacillota</taxon>
        <taxon>Bacilli</taxon>
        <taxon>Bacillales</taxon>
        <taxon>Alicyclobacillaceae</taxon>
        <taxon>Alicyclobacillus</taxon>
    </lineage>
</organism>
<accession>F8IEP3</accession>
<evidence type="ECO:0000313" key="2">
    <source>
        <dbReference type="Proteomes" id="UP000000292"/>
    </source>
</evidence>
<name>F8IEP3_ALIAT</name>
<evidence type="ECO:0000313" key="1">
    <source>
        <dbReference type="EMBL" id="AEJ43939.1"/>
    </source>
</evidence>
<sequence length="51" mass="5784">MITIAMTAAGKRNLFFFHAGRGDVELCLDFESPWLDWMLFDSEPTLITSST</sequence>
<dbReference type="KEGG" id="aad:TC41_2027"/>